<feature type="transmembrane region" description="Helical" evidence="1">
    <location>
        <begin position="12"/>
        <end position="37"/>
    </location>
</feature>
<accession>A0ABQ1FR49</accession>
<keyword evidence="1" id="KW-0472">Membrane</keyword>
<comment type="caution">
    <text evidence="2">The sequence shown here is derived from an EMBL/GenBank/DDBJ whole genome shotgun (WGS) entry which is preliminary data.</text>
</comment>
<keyword evidence="1" id="KW-1133">Transmembrane helix</keyword>
<dbReference type="Proteomes" id="UP000609323">
    <property type="component" value="Unassembled WGS sequence"/>
</dbReference>
<proteinExistence type="predicted"/>
<sequence length="91" mass="10058">MGLFHGYEYSGAAYHALGAVMAIIGCNLVLIVTGALARKNFSPDWLTAYSMLFGNIGIISAFLTLFYNFDYPAVVERIPITQQAAQINFFR</sequence>
<organism evidence="2 3">
    <name type="scientific">Paenibacillus physcomitrellae</name>
    <dbReference type="NCBI Taxonomy" id="1619311"/>
    <lineage>
        <taxon>Bacteria</taxon>
        <taxon>Bacillati</taxon>
        <taxon>Bacillota</taxon>
        <taxon>Bacilli</taxon>
        <taxon>Bacillales</taxon>
        <taxon>Paenibacillaceae</taxon>
        <taxon>Paenibacillus</taxon>
    </lineage>
</organism>
<evidence type="ECO:0000256" key="1">
    <source>
        <dbReference type="SAM" id="Phobius"/>
    </source>
</evidence>
<reference evidence="3" key="1">
    <citation type="journal article" date="2019" name="Int. J. Syst. Evol. Microbiol.">
        <title>The Global Catalogue of Microorganisms (GCM) 10K type strain sequencing project: providing services to taxonomists for standard genome sequencing and annotation.</title>
        <authorList>
            <consortium name="The Broad Institute Genomics Platform"/>
            <consortium name="The Broad Institute Genome Sequencing Center for Infectious Disease"/>
            <person name="Wu L."/>
            <person name="Ma J."/>
        </authorList>
    </citation>
    <scope>NUCLEOTIDE SEQUENCE [LARGE SCALE GENOMIC DNA]</scope>
    <source>
        <strain evidence="3">CGMCC 1.15044</strain>
    </source>
</reference>
<dbReference type="EMBL" id="BMHF01000001">
    <property type="protein sequence ID" value="GGA25842.1"/>
    <property type="molecule type" value="Genomic_DNA"/>
</dbReference>
<evidence type="ECO:0000313" key="2">
    <source>
        <dbReference type="EMBL" id="GGA25842.1"/>
    </source>
</evidence>
<protein>
    <submittedName>
        <fullName evidence="2">Uncharacterized protein</fullName>
    </submittedName>
</protein>
<gene>
    <name evidence="2" type="ORF">GCM10010917_08510</name>
</gene>
<keyword evidence="1" id="KW-0812">Transmembrane</keyword>
<keyword evidence="3" id="KW-1185">Reference proteome</keyword>
<name>A0ABQ1FR49_9BACL</name>
<feature type="transmembrane region" description="Helical" evidence="1">
    <location>
        <begin position="49"/>
        <end position="69"/>
    </location>
</feature>
<evidence type="ECO:0000313" key="3">
    <source>
        <dbReference type="Proteomes" id="UP000609323"/>
    </source>
</evidence>